<organism evidence="2 3">
    <name type="scientific">Acinetobacter cumulans</name>
    <dbReference type="NCBI Taxonomy" id="2136182"/>
    <lineage>
        <taxon>Bacteria</taxon>
        <taxon>Pseudomonadati</taxon>
        <taxon>Pseudomonadota</taxon>
        <taxon>Gammaproteobacteria</taxon>
        <taxon>Moraxellales</taxon>
        <taxon>Moraxellaceae</taxon>
        <taxon>Acinetobacter</taxon>
    </lineage>
</organism>
<proteinExistence type="predicted"/>
<feature type="chain" id="PRO_5017428039" description="DUF3570 domain-containing protein" evidence="1">
    <location>
        <begin position="21"/>
        <end position="367"/>
    </location>
</feature>
<feature type="signal peptide" evidence="1">
    <location>
        <begin position="1"/>
        <end position="20"/>
    </location>
</feature>
<reference evidence="2 3" key="1">
    <citation type="submission" date="2018-09" db="EMBL/GenBank/DDBJ databases">
        <title>The draft genome of Acinetobacter spp. strains.</title>
        <authorList>
            <person name="Qin J."/>
            <person name="Feng Y."/>
            <person name="Zong Z."/>
        </authorList>
    </citation>
    <scope>NUCLEOTIDE SEQUENCE [LARGE SCALE GENOMIC DNA]</scope>
    <source>
        <strain evidence="2 3">WCHAc060002</strain>
    </source>
</reference>
<protein>
    <recommendedName>
        <fullName evidence="4">DUF3570 domain-containing protein</fullName>
    </recommendedName>
</protein>
<sequence>MKKNYAIWGLSLFTSTAVLAAPNDPFLTAKDFNAKHNAALQMTFAIDAVNDTIDFLDMRQSEGITDKSAGDYQGFHLGASYQINPQWSVEGTYWHREIDYSQDTNKIDSGLIAARYTPALNLNKNDALTFRASLWGNTANTLTKSTPTKVNQRTFQNVKVEDPQDLQLQLDGIFSRKLDPMNQLNAFVSVGYSKVEVSQLQIQAMQQGCLMNVNINSSNQYTGNLAQPCKSGSITLNDLAISGNANEFGLEIDKDLNYNSYFTNLGASWNWRYQQFESQIAYHYQRLWRKNIDDRVNQFGNSAIKDNHTLGMKFSYDFSPTITGFVQGEIYQNNFVGYIPFVYNGVTASRLEKRYGLASIGLQARMF</sequence>
<name>A0A3A8GFB9_9GAMM</name>
<dbReference type="RefSeq" id="WP_120367726.1">
    <property type="nucleotide sequence ID" value="NZ_RAXZ01000014.1"/>
</dbReference>
<dbReference type="Proteomes" id="UP000281084">
    <property type="component" value="Unassembled WGS sequence"/>
</dbReference>
<accession>A0A3A8GFB9</accession>
<dbReference type="AlphaFoldDB" id="A0A3A8GFB9"/>
<evidence type="ECO:0008006" key="4">
    <source>
        <dbReference type="Google" id="ProtNLM"/>
    </source>
</evidence>
<gene>
    <name evidence="2" type="ORF">D7V64_10950</name>
</gene>
<keyword evidence="1" id="KW-0732">Signal</keyword>
<comment type="caution">
    <text evidence="2">The sequence shown here is derived from an EMBL/GenBank/DDBJ whole genome shotgun (WGS) entry which is preliminary data.</text>
</comment>
<evidence type="ECO:0000313" key="2">
    <source>
        <dbReference type="EMBL" id="RKG51703.1"/>
    </source>
</evidence>
<evidence type="ECO:0000313" key="3">
    <source>
        <dbReference type="Proteomes" id="UP000281084"/>
    </source>
</evidence>
<dbReference type="EMBL" id="RAXZ01000014">
    <property type="protein sequence ID" value="RKG51703.1"/>
    <property type="molecule type" value="Genomic_DNA"/>
</dbReference>
<evidence type="ECO:0000256" key="1">
    <source>
        <dbReference type="SAM" id="SignalP"/>
    </source>
</evidence>